<sequence length="246" mass="29923">MIRHMFLGSLPDFVFEKTQELTKELDEFRTRLYENNEIDFCMPFYDLEYRENFERELQEWFDDDYRSDGAFANFSEAEKKFLLDVYDAFNFKDFLNFNTLKEDEKTKEKALMHIEYPPNSFYEGLYKYNKALFEKELFSHNDIDLIIEAKFHTLHKKLFVSFEDKIKELEKTLPLFKIQNEKELDFILTKYPLSAISFEYLPHLKNEVKEPNLFSDEELKPSKQNIEIKSYDEIMEAKLRKRGRFK</sequence>
<dbReference type="EMBL" id="VDBS01000055">
    <property type="protein sequence ID" value="TNB56392.1"/>
    <property type="molecule type" value="Genomic_DNA"/>
</dbReference>
<proteinExistence type="predicted"/>
<name>A0AAX2UJ40_9BACT</name>
<reference evidence="1 3" key="1">
    <citation type="submission" date="2019-05" db="EMBL/GenBank/DDBJ databases">
        <title>Draft genomes of eight strains of Campylobacter helveticus isolated from cats and a dog in New Zealand.</title>
        <authorList>
            <person name="Bojanic K."/>
            <person name="Midwinter A.C."/>
            <person name="Biggs P.J."/>
            <person name="Acke E."/>
            <person name="Cornelius A.J."/>
            <person name="Marshall J.C."/>
        </authorList>
    </citation>
    <scope>NUCLEOTIDE SEQUENCE [LARGE SCALE GENOMIC DNA]</scope>
    <source>
        <strain evidence="1 3">ACP123b</strain>
    </source>
</reference>
<dbReference type="AlphaFoldDB" id="A0AAX2UJ40"/>
<protein>
    <recommendedName>
        <fullName evidence="5">DUF5644 domain-containing protein</fullName>
    </recommendedName>
</protein>
<accession>A0AAX2UJ40</accession>
<evidence type="ECO:0000313" key="4">
    <source>
        <dbReference type="Proteomes" id="UP000321317"/>
    </source>
</evidence>
<evidence type="ECO:0000313" key="1">
    <source>
        <dbReference type="EMBL" id="TNB56392.1"/>
    </source>
</evidence>
<dbReference type="Proteomes" id="UP000306813">
    <property type="component" value="Unassembled WGS sequence"/>
</dbReference>
<evidence type="ECO:0000313" key="2">
    <source>
        <dbReference type="EMBL" id="TXK56945.1"/>
    </source>
</evidence>
<reference evidence="2 4" key="2">
    <citation type="submission" date="2019-08" db="EMBL/GenBank/DDBJ databases">
        <title>Rapid identification of Enteric Bacteria from Whole Genome Sequences (WGS) using Average Nucleotide Identity (ANI).</title>
        <authorList>
            <person name="Lane C."/>
        </authorList>
    </citation>
    <scope>NUCLEOTIDE SEQUENCE [LARGE SCALE GENOMIC DNA]</scope>
    <source>
        <strain evidence="2 4">D4984</strain>
    </source>
</reference>
<evidence type="ECO:0000313" key="3">
    <source>
        <dbReference type="Proteomes" id="UP000306813"/>
    </source>
</evidence>
<dbReference type="Proteomes" id="UP000321317">
    <property type="component" value="Unassembled WGS sequence"/>
</dbReference>
<dbReference type="GeneID" id="52037792"/>
<organism evidence="1 3">
    <name type="scientific">Campylobacter helveticus</name>
    <dbReference type="NCBI Taxonomy" id="28898"/>
    <lineage>
        <taxon>Bacteria</taxon>
        <taxon>Pseudomonadati</taxon>
        <taxon>Campylobacterota</taxon>
        <taxon>Epsilonproteobacteria</taxon>
        <taxon>Campylobacterales</taxon>
        <taxon>Campylobacteraceae</taxon>
        <taxon>Campylobacter</taxon>
    </lineage>
</organism>
<evidence type="ECO:0008006" key="5">
    <source>
        <dbReference type="Google" id="ProtNLM"/>
    </source>
</evidence>
<dbReference type="RefSeq" id="WP_082200842.1">
    <property type="nucleotide sequence ID" value="NZ_CAUWMG010000039.1"/>
</dbReference>
<keyword evidence="4" id="KW-1185">Reference proteome</keyword>
<comment type="caution">
    <text evidence="1">The sequence shown here is derived from an EMBL/GenBank/DDBJ whole genome shotgun (WGS) entry which is preliminary data.</text>
</comment>
<dbReference type="KEGG" id="chv:CHELV3228_a0058"/>
<gene>
    <name evidence="1" type="ORF">FDW42_07500</name>
    <name evidence="2" type="ORF">FVD16_05560</name>
</gene>
<dbReference type="EMBL" id="VRMA01000048">
    <property type="protein sequence ID" value="TXK56945.1"/>
    <property type="molecule type" value="Genomic_DNA"/>
</dbReference>